<keyword evidence="4" id="KW-1185">Reference proteome</keyword>
<dbReference type="InterPro" id="IPR028048">
    <property type="entry name" value="Tox-HNH-EHHH"/>
</dbReference>
<organism evidence="3 4">
    <name type="scientific">Pseudomonas kitaguniensis</name>
    <dbReference type="NCBI Taxonomy" id="2607908"/>
    <lineage>
        <taxon>Bacteria</taxon>
        <taxon>Pseudomonadati</taxon>
        <taxon>Pseudomonadota</taxon>
        <taxon>Gammaproteobacteria</taxon>
        <taxon>Pseudomonadales</taxon>
        <taxon>Pseudomonadaceae</taxon>
        <taxon>Pseudomonas</taxon>
    </lineage>
</organism>
<dbReference type="Proteomes" id="UP000326112">
    <property type="component" value="Unassembled WGS sequence"/>
</dbReference>
<gene>
    <name evidence="3" type="ORF">F0169_19990</name>
</gene>
<feature type="domain" description="HNH/Endo VII superfamily nuclease toxins" evidence="2">
    <location>
        <begin position="81"/>
        <end position="150"/>
    </location>
</feature>
<feature type="region of interest" description="Disordered" evidence="1">
    <location>
        <begin position="1"/>
        <end position="64"/>
    </location>
</feature>
<evidence type="ECO:0000256" key="1">
    <source>
        <dbReference type="SAM" id="MobiDB-lite"/>
    </source>
</evidence>
<evidence type="ECO:0000259" key="2">
    <source>
        <dbReference type="Pfam" id="PF15657"/>
    </source>
</evidence>
<feature type="compositionally biased region" description="Basic and acidic residues" evidence="1">
    <location>
        <begin position="144"/>
        <end position="154"/>
    </location>
</feature>
<proteinExistence type="predicted"/>
<feature type="region of interest" description="Disordered" evidence="1">
    <location>
        <begin position="132"/>
        <end position="154"/>
    </location>
</feature>
<feature type="non-terminal residue" evidence="3">
    <location>
        <position position="1"/>
    </location>
</feature>
<evidence type="ECO:0000313" key="4">
    <source>
        <dbReference type="Proteomes" id="UP000326112"/>
    </source>
</evidence>
<comment type="caution">
    <text evidence="3">The sequence shown here is derived from an EMBL/GenBank/DDBJ whole genome shotgun (WGS) entry which is preliminary data.</text>
</comment>
<sequence length="154" mass="16783">GWVDPLGLNANCPGSGKKTPTCASRAAPDTPDVSRKGAFREAKRDASIPMSQQPDVLTDSDSGLKKQYSKVHMSDINDRSILNSSGRPISTRVYQYTKADGSMILIQDHSAGHKFGDKNRIGDQGAHFNLRPLEAPRTGNVPGTKDHYSFKDKK</sequence>
<dbReference type="EMBL" id="VUAZ01000124">
    <property type="protein sequence ID" value="MPR04156.1"/>
    <property type="molecule type" value="Genomic_DNA"/>
</dbReference>
<dbReference type="Pfam" id="PF15657">
    <property type="entry name" value="Tox-HNH-EHHH"/>
    <property type="match status" value="1"/>
</dbReference>
<feature type="compositionally biased region" description="Basic and acidic residues" evidence="1">
    <location>
        <begin position="32"/>
        <end position="46"/>
    </location>
</feature>
<feature type="compositionally biased region" description="Polar residues" evidence="1">
    <location>
        <begin position="49"/>
        <end position="61"/>
    </location>
</feature>
<name>A0A5N7KPP8_9PSED</name>
<reference evidence="3 4" key="2">
    <citation type="journal article" date="2023" name="Plant Pathol.">
        <title>Dismantling and reorganizing Pseudomonas marginalis sensu#lato.</title>
        <authorList>
            <person name="Sawada H."/>
            <person name="Fujikawa T."/>
            <person name="Satou M."/>
        </authorList>
    </citation>
    <scope>NUCLEOTIDE SEQUENCE [LARGE SCALE GENOMIC DNA]</scope>
    <source>
        <strain evidence="3 4">MAFF 212408</strain>
    </source>
</reference>
<dbReference type="RefSeq" id="WP_241679148.1">
    <property type="nucleotide sequence ID" value="NZ_VUAZ01000124.1"/>
</dbReference>
<reference evidence="3 4" key="1">
    <citation type="journal article" date="2020" name="Int. J. Syst. Evol. Microbiol.">
        <title>Pseudomonas kitaguniensis sp. nov., a pathogen causing bacterial rot of Welsh onion in Japan.</title>
        <authorList>
            <person name="Sawada H."/>
            <person name="Fujikawa T."/>
            <person name="Nishiwaki Y."/>
            <person name="Horita H."/>
        </authorList>
    </citation>
    <scope>NUCLEOTIDE SEQUENCE [LARGE SCALE GENOMIC DNA]</scope>
    <source>
        <strain evidence="3 4">MAFF 212408</strain>
    </source>
</reference>
<accession>A0A5N7KPP8</accession>
<evidence type="ECO:0000313" key="3">
    <source>
        <dbReference type="EMBL" id="MPR04156.1"/>
    </source>
</evidence>
<protein>
    <recommendedName>
        <fullName evidence="2">HNH/Endo VII superfamily nuclease toxins domain-containing protein</fullName>
    </recommendedName>
</protein>